<evidence type="ECO:0000313" key="2">
    <source>
        <dbReference type="EMBL" id="GIJ46996.1"/>
    </source>
</evidence>
<dbReference type="SUPFAM" id="SSF52980">
    <property type="entry name" value="Restriction endonuclease-like"/>
    <property type="match status" value="1"/>
</dbReference>
<comment type="caution">
    <text evidence="2">The sequence shown here is derived from an EMBL/GenBank/DDBJ whole genome shotgun (WGS) entry which is preliminary data.</text>
</comment>
<dbReference type="InterPro" id="IPR007569">
    <property type="entry name" value="DUF559"/>
</dbReference>
<evidence type="ECO:0000259" key="1">
    <source>
        <dbReference type="Pfam" id="PF04480"/>
    </source>
</evidence>
<dbReference type="AlphaFoldDB" id="A0A8J3YKS3"/>
<dbReference type="PANTHER" id="PTHR38590:SF1">
    <property type="entry name" value="BLL0828 PROTEIN"/>
    <property type="match status" value="1"/>
</dbReference>
<feature type="domain" description="DUF559" evidence="1">
    <location>
        <begin position="238"/>
        <end position="302"/>
    </location>
</feature>
<accession>A0A8J3YKS3</accession>
<gene>
    <name evidence="2" type="ORF">Val02_38820</name>
</gene>
<dbReference type="EMBL" id="BOPF01000013">
    <property type="protein sequence ID" value="GIJ46996.1"/>
    <property type="molecule type" value="Genomic_DNA"/>
</dbReference>
<dbReference type="InterPro" id="IPR011335">
    <property type="entry name" value="Restrct_endonuc-II-like"/>
</dbReference>
<proteinExistence type="predicted"/>
<organism evidence="2 3">
    <name type="scientific">Virgisporangium aliadipatigenens</name>
    <dbReference type="NCBI Taxonomy" id="741659"/>
    <lineage>
        <taxon>Bacteria</taxon>
        <taxon>Bacillati</taxon>
        <taxon>Actinomycetota</taxon>
        <taxon>Actinomycetes</taxon>
        <taxon>Micromonosporales</taxon>
        <taxon>Micromonosporaceae</taxon>
        <taxon>Virgisporangium</taxon>
    </lineage>
</organism>
<reference evidence="2" key="1">
    <citation type="submission" date="2021-01" db="EMBL/GenBank/DDBJ databases">
        <title>Whole genome shotgun sequence of Virgisporangium aliadipatigenens NBRC 105644.</title>
        <authorList>
            <person name="Komaki H."/>
            <person name="Tamura T."/>
        </authorList>
    </citation>
    <scope>NUCLEOTIDE SEQUENCE</scope>
    <source>
        <strain evidence="2">NBRC 105644</strain>
    </source>
</reference>
<dbReference type="InterPro" id="IPR047216">
    <property type="entry name" value="Endonuclease_DUF559_bact"/>
</dbReference>
<sequence>MDPLPADGPAVLTWTAVAATRPVEVVEVVLAEFDRVARELYPAWLPDARGIDSPAGAGAAAARFVAVHAARARRQSAPFLADLAERSLRSRPPVVGRFGPEVRCAGLARVLAASFARRDAALLVAVPAGLSGPAQQALAAAGRWLADRGNLGVWFAGEPLDGVDWLDELPFCPPGAAVPSPAPAPTSAVAYPPLAGRPHPRSTAEGLLESRLATCDWSGGRSWNEPHAFGPLINPVRLDLVWRRERCVVEIDGPGHRDEVQFASDRERDVLLQLDGYAVLRFTNEQVLHHVDRVLAQIHRFLDTRRIMSPRGNNDV</sequence>
<name>A0A8J3YKS3_9ACTN</name>
<dbReference type="Pfam" id="PF04480">
    <property type="entry name" value="DUF559"/>
    <property type="match status" value="1"/>
</dbReference>
<protein>
    <recommendedName>
        <fullName evidence="1">DUF559 domain-containing protein</fullName>
    </recommendedName>
</protein>
<keyword evidence="3" id="KW-1185">Reference proteome</keyword>
<evidence type="ECO:0000313" key="3">
    <source>
        <dbReference type="Proteomes" id="UP000619260"/>
    </source>
</evidence>
<dbReference type="PANTHER" id="PTHR38590">
    <property type="entry name" value="BLL0828 PROTEIN"/>
    <property type="match status" value="1"/>
</dbReference>
<dbReference type="Gene3D" id="3.40.960.10">
    <property type="entry name" value="VSR Endonuclease"/>
    <property type="match status" value="1"/>
</dbReference>
<dbReference type="Proteomes" id="UP000619260">
    <property type="component" value="Unassembled WGS sequence"/>
</dbReference>